<dbReference type="SUPFAM" id="SSF56281">
    <property type="entry name" value="Metallo-hydrolase/oxidoreductase"/>
    <property type="match status" value="1"/>
</dbReference>
<dbReference type="InterPro" id="IPR036866">
    <property type="entry name" value="RibonucZ/Hydroxyglut_hydro"/>
</dbReference>
<dbReference type="Gene3D" id="3.60.15.10">
    <property type="entry name" value="Ribonuclease Z/Hydroxyacylglutathione hydrolase-like"/>
    <property type="match status" value="1"/>
</dbReference>
<dbReference type="PANTHER" id="PTHR46504:SF2">
    <property type="entry name" value="TRNASE Z TRZ1"/>
    <property type="match status" value="1"/>
</dbReference>
<dbReference type="AlphaFoldDB" id="A0A8S1J3Q0"/>
<dbReference type="PANTHER" id="PTHR46504">
    <property type="entry name" value="TRNASE Z TRZ1"/>
    <property type="match status" value="1"/>
</dbReference>
<proteinExistence type="predicted"/>
<organism evidence="2 3">
    <name type="scientific">Ostreobium quekettii</name>
    <dbReference type="NCBI Taxonomy" id="121088"/>
    <lineage>
        <taxon>Eukaryota</taxon>
        <taxon>Viridiplantae</taxon>
        <taxon>Chlorophyta</taxon>
        <taxon>core chlorophytes</taxon>
        <taxon>Ulvophyceae</taxon>
        <taxon>TCBD clade</taxon>
        <taxon>Bryopsidales</taxon>
        <taxon>Ostreobineae</taxon>
        <taxon>Ostreobiaceae</taxon>
        <taxon>Ostreobium</taxon>
    </lineage>
</organism>
<accession>A0A8S1J3Q0</accession>
<protein>
    <recommendedName>
        <fullName evidence="1">Metallo-beta-lactamase domain-containing protein</fullName>
    </recommendedName>
</protein>
<keyword evidence="3" id="KW-1185">Reference proteome</keyword>
<reference evidence="2" key="1">
    <citation type="submission" date="2020-12" db="EMBL/GenBank/DDBJ databases">
        <authorList>
            <person name="Iha C."/>
        </authorList>
    </citation>
    <scope>NUCLEOTIDE SEQUENCE</scope>
</reference>
<dbReference type="InterPro" id="IPR001279">
    <property type="entry name" value="Metallo-B-lactamas"/>
</dbReference>
<dbReference type="OrthoDB" id="527344at2759"/>
<evidence type="ECO:0000313" key="3">
    <source>
        <dbReference type="Proteomes" id="UP000708148"/>
    </source>
</evidence>
<name>A0A8S1J3Q0_9CHLO</name>
<evidence type="ECO:0000259" key="1">
    <source>
        <dbReference type="Pfam" id="PF12706"/>
    </source>
</evidence>
<evidence type="ECO:0000313" key="2">
    <source>
        <dbReference type="EMBL" id="CAD7702317.1"/>
    </source>
</evidence>
<dbReference type="Pfam" id="PF12706">
    <property type="entry name" value="Lactamase_B_2"/>
    <property type="match status" value="1"/>
</dbReference>
<dbReference type="EMBL" id="CAJHUC010001783">
    <property type="protein sequence ID" value="CAD7702317.1"/>
    <property type="molecule type" value="Genomic_DNA"/>
</dbReference>
<dbReference type="Proteomes" id="UP000708148">
    <property type="component" value="Unassembled WGS sequence"/>
</dbReference>
<feature type="domain" description="Metallo-beta-lactamase" evidence="1">
    <location>
        <begin position="57"/>
        <end position="258"/>
    </location>
</feature>
<comment type="caution">
    <text evidence="2">The sequence shown here is derived from an EMBL/GenBank/DDBJ whole genome shotgun (WGS) entry which is preliminary data.</text>
</comment>
<gene>
    <name evidence="2" type="ORF">OSTQU699_LOCUS7674</name>
</gene>
<sequence length="290" mass="31728">MANPDGGTSGGKKEALVVGGFRIEGISLAGQNTSVALPQLKLAFDIGRCPQRSVYQQTVFISHGHLDHIGGLPFHASSRKLLDLTTSQFVVPEHLAEDLELMMKASGSLSDNVFVYDVHTLKAGEEYKLSNGHVARCFPTVHTVPAQGYVVYSRRQKLKPEFQGRAASEIREARQAGVQIADTVEIAEVAFTGDTTADFLSLSTSADALKAKLLIMEMTYVDDSVTVEKAMDNGHMHINQFIEHADKFENDAILLIHFSPRYTRDQILAALDRLPASLRSKCSALLEGFP</sequence>